<dbReference type="CDD" id="cd20306">
    <property type="entry name" value="cupin_OxDC-like"/>
    <property type="match status" value="2"/>
</dbReference>
<dbReference type="InterPro" id="IPR006045">
    <property type="entry name" value="Cupin_1"/>
</dbReference>
<dbReference type="InterPro" id="IPR011051">
    <property type="entry name" value="RmlC_Cupin_sf"/>
</dbReference>
<dbReference type="Proteomes" id="UP000624325">
    <property type="component" value="Unassembled WGS sequence"/>
</dbReference>
<dbReference type="Pfam" id="PF00190">
    <property type="entry name" value="Cupin_1"/>
    <property type="match status" value="2"/>
</dbReference>
<protein>
    <submittedName>
        <fullName evidence="2">Cupin</fullName>
    </submittedName>
</protein>
<accession>A0ABQ4CD52</accession>
<proteinExistence type="predicted"/>
<comment type="caution">
    <text evidence="2">The sequence shown here is derived from an EMBL/GenBank/DDBJ whole genome shotgun (WGS) entry which is preliminary data.</text>
</comment>
<feature type="domain" description="Cupin type-1" evidence="1">
    <location>
        <begin position="182"/>
        <end position="324"/>
    </location>
</feature>
<dbReference type="SUPFAM" id="SSF51182">
    <property type="entry name" value="RmlC-like cupins"/>
    <property type="match status" value="2"/>
</dbReference>
<name>A0ABQ4CD52_9ACTN</name>
<feature type="domain" description="Cupin type-1" evidence="1">
    <location>
        <begin position="9"/>
        <end position="151"/>
    </location>
</feature>
<dbReference type="EMBL" id="BONC01000074">
    <property type="protein sequence ID" value="GIF60695.1"/>
    <property type="molecule type" value="Genomic_DNA"/>
</dbReference>
<dbReference type="SMART" id="SM00835">
    <property type="entry name" value="Cupin_1"/>
    <property type="match status" value="2"/>
</dbReference>
<organism evidence="2 3">
    <name type="scientific">Asanoa iriomotensis</name>
    <dbReference type="NCBI Taxonomy" id="234613"/>
    <lineage>
        <taxon>Bacteria</taxon>
        <taxon>Bacillati</taxon>
        <taxon>Actinomycetota</taxon>
        <taxon>Actinomycetes</taxon>
        <taxon>Micromonosporales</taxon>
        <taxon>Micromonosporaceae</taxon>
        <taxon>Asanoa</taxon>
    </lineage>
</organism>
<dbReference type="RefSeq" id="WP_203707511.1">
    <property type="nucleotide sequence ID" value="NZ_BAAALU010000016.1"/>
</dbReference>
<dbReference type="InterPro" id="IPR014710">
    <property type="entry name" value="RmlC-like_jellyroll"/>
</dbReference>
<sequence>MPGQQSYVGSLVDGDQVFENDFGSIRQLDAGSLPILSGMSIKRISLAEGAIREPQWNVNANQIAYVSKGTVLVSTLGNGDTFSTFVVRTGQMYHVESGAVYHIENVGEGEAEIIAALRTDRPEHFSLQDSFSAMTNAVLGNTYDLPSSAFDAFDRHHSSQIVRRAGRPRIPDTAGLPNARLFDAEGQVAPLSYEYGWAKLARKQYWAALEDLSMYSLAVRDDGMREPHWHPVTAELGYVHRGHARMRVLSPDGSLAEYELSPGQAYFVPRAYPHHIETLGEDGFHFLIFFDQPMPADIGYRATASAFTREVLAASFGVRERELPQFPLTPVDPLIVSRNNPRDPARP</sequence>
<reference evidence="2 3" key="1">
    <citation type="submission" date="2021-01" db="EMBL/GenBank/DDBJ databases">
        <title>Whole genome shotgun sequence of Asanoa iriomotensis NBRC 100142.</title>
        <authorList>
            <person name="Komaki H."/>
            <person name="Tamura T."/>
        </authorList>
    </citation>
    <scope>NUCLEOTIDE SEQUENCE [LARGE SCALE GENOMIC DNA]</scope>
    <source>
        <strain evidence="2 3">NBRC 100142</strain>
    </source>
</reference>
<gene>
    <name evidence="2" type="ORF">Air01nite_67900</name>
</gene>
<keyword evidence="3" id="KW-1185">Reference proteome</keyword>
<dbReference type="PANTHER" id="PTHR31189:SF2">
    <property type="entry name" value="RMLC-LIKE CUPINS SUPERFAMILY PROTEIN"/>
    <property type="match status" value="1"/>
</dbReference>
<evidence type="ECO:0000313" key="3">
    <source>
        <dbReference type="Proteomes" id="UP000624325"/>
    </source>
</evidence>
<evidence type="ECO:0000313" key="2">
    <source>
        <dbReference type="EMBL" id="GIF60695.1"/>
    </source>
</evidence>
<dbReference type="PANTHER" id="PTHR31189">
    <property type="entry name" value="OS03G0336100 PROTEIN-RELATED"/>
    <property type="match status" value="1"/>
</dbReference>
<dbReference type="InterPro" id="IPR050253">
    <property type="entry name" value="Seed_Storage-Functional"/>
</dbReference>
<evidence type="ECO:0000259" key="1">
    <source>
        <dbReference type="SMART" id="SM00835"/>
    </source>
</evidence>
<dbReference type="Gene3D" id="2.60.120.10">
    <property type="entry name" value="Jelly Rolls"/>
    <property type="match status" value="2"/>
</dbReference>